<dbReference type="EMBL" id="VSRR010008989">
    <property type="protein sequence ID" value="MPC49615.1"/>
    <property type="molecule type" value="Genomic_DNA"/>
</dbReference>
<keyword evidence="2" id="KW-1185">Reference proteome</keyword>
<dbReference type="AlphaFoldDB" id="A0A5B7FWD4"/>
<protein>
    <submittedName>
        <fullName evidence="1">Uncharacterized protein</fullName>
    </submittedName>
</protein>
<reference evidence="1 2" key="1">
    <citation type="submission" date="2019-05" db="EMBL/GenBank/DDBJ databases">
        <title>Another draft genome of Portunus trituberculatus and its Hox gene families provides insights of decapod evolution.</title>
        <authorList>
            <person name="Jeong J.-H."/>
            <person name="Song I."/>
            <person name="Kim S."/>
            <person name="Choi T."/>
            <person name="Kim D."/>
            <person name="Ryu S."/>
            <person name="Kim W."/>
        </authorList>
    </citation>
    <scope>NUCLEOTIDE SEQUENCE [LARGE SCALE GENOMIC DNA]</scope>
    <source>
        <tissue evidence="1">Muscle</tissue>
    </source>
</reference>
<evidence type="ECO:0000313" key="1">
    <source>
        <dbReference type="EMBL" id="MPC49615.1"/>
    </source>
</evidence>
<name>A0A5B7FWD4_PORTR</name>
<organism evidence="1 2">
    <name type="scientific">Portunus trituberculatus</name>
    <name type="common">Swimming crab</name>
    <name type="synonym">Neptunus trituberculatus</name>
    <dbReference type="NCBI Taxonomy" id="210409"/>
    <lineage>
        <taxon>Eukaryota</taxon>
        <taxon>Metazoa</taxon>
        <taxon>Ecdysozoa</taxon>
        <taxon>Arthropoda</taxon>
        <taxon>Crustacea</taxon>
        <taxon>Multicrustacea</taxon>
        <taxon>Malacostraca</taxon>
        <taxon>Eumalacostraca</taxon>
        <taxon>Eucarida</taxon>
        <taxon>Decapoda</taxon>
        <taxon>Pleocyemata</taxon>
        <taxon>Brachyura</taxon>
        <taxon>Eubrachyura</taxon>
        <taxon>Portunoidea</taxon>
        <taxon>Portunidae</taxon>
        <taxon>Portuninae</taxon>
        <taxon>Portunus</taxon>
    </lineage>
</organism>
<proteinExistence type="predicted"/>
<accession>A0A5B7FWD4</accession>
<evidence type="ECO:0000313" key="2">
    <source>
        <dbReference type="Proteomes" id="UP000324222"/>
    </source>
</evidence>
<sequence>MFLFLPLCDFLPVLFYVSFLIPSPLLLLEESLAPSSLRSSTWENIRWEQEPGTRLGWSRLGSAVLLVNTRSVPEWLAFVGLHSLGDLECRDKSCSGGGRSLDETRNTLRVGGSTESLGEGRRSPPFILMGGEITFRSGKRNEIFRNQIVERIL</sequence>
<dbReference type="Proteomes" id="UP000324222">
    <property type="component" value="Unassembled WGS sequence"/>
</dbReference>
<gene>
    <name evidence="1" type="ORF">E2C01_043423</name>
</gene>
<comment type="caution">
    <text evidence="1">The sequence shown here is derived from an EMBL/GenBank/DDBJ whole genome shotgun (WGS) entry which is preliminary data.</text>
</comment>